<evidence type="ECO:0000256" key="3">
    <source>
        <dbReference type="ARBA" id="ARBA00022692"/>
    </source>
</evidence>
<feature type="domain" description="Cation efflux protein transmembrane" evidence="7">
    <location>
        <begin position="4"/>
        <end position="211"/>
    </location>
</feature>
<evidence type="ECO:0000256" key="5">
    <source>
        <dbReference type="ARBA" id="ARBA00023136"/>
    </source>
</evidence>
<dbReference type="NCBIfam" id="TIGR01297">
    <property type="entry name" value="CDF"/>
    <property type="match status" value="1"/>
</dbReference>
<dbReference type="InterPro" id="IPR002524">
    <property type="entry name" value="Cation_efflux"/>
</dbReference>
<protein>
    <submittedName>
        <fullName evidence="8">Cation diffusion facilitator family transporter</fullName>
    </submittedName>
</protein>
<dbReference type="Proteomes" id="UP000317344">
    <property type="component" value="Chromosome"/>
</dbReference>
<dbReference type="GO" id="GO:0006829">
    <property type="term" value="P:zinc ion transport"/>
    <property type="evidence" value="ECO:0007669"/>
    <property type="project" value="InterPro"/>
</dbReference>
<reference evidence="8 9" key="2">
    <citation type="submission" date="2019-07" db="EMBL/GenBank/DDBJ databases">
        <authorList>
            <person name="Huang Y."/>
        </authorList>
    </citation>
    <scope>NUCLEOTIDE SEQUENCE [LARGE SCALE GENOMIC DNA]</scope>
    <source>
        <strain evidence="8 9">HY188</strain>
    </source>
</reference>
<proteinExistence type="predicted"/>
<dbReference type="RefSeq" id="WP_143910444.1">
    <property type="nucleotide sequence ID" value="NZ_CP041765.1"/>
</dbReference>
<dbReference type="EMBL" id="CP041765">
    <property type="protein sequence ID" value="QDQ99040.1"/>
    <property type="molecule type" value="Genomic_DNA"/>
</dbReference>
<reference evidence="8 9" key="1">
    <citation type="submission" date="2019-07" db="EMBL/GenBank/DDBJ databases">
        <title>Tomitella cavernea sp. nov., an actinomycete isolated from soil.</title>
        <authorList>
            <person name="Cheng J."/>
        </authorList>
    </citation>
    <scope>NUCLEOTIDE SEQUENCE [LARGE SCALE GENOMIC DNA]</scope>
    <source>
        <strain evidence="8 9">HY188</strain>
    </source>
</reference>
<evidence type="ECO:0000313" key="8">
    <source>
        <dbReference type="EMBL" id="QDQ99040.1"/>
    </source>
</evidence>
<evidence type="ECO:0000256" key="4">
    <source>
        <dbReference type="ARBA" id="ARBA00022989"/>
    </source>
</evidence>
<dbReference type="Gene3D" id="1.20.1510.10">
    <property type="entry name" value="Cation efflux protein transmembrane domain"/>
    <property type="match status" value="1"/>
</dbReference>
<accession>A0A516X7L1</accession>
<keyword evidence="4 6" id="KW-1133">Transmembrane helix</keyword>
<dbReference type="InterPro" id="IPR027469">
    <property type="entry name" value="Cation_efflux_TMD_sf"/>
</dbReference>
<evidence type="ECO:0000259" key="7">
    <source>
        <dbReference type="Pfam" id="PF01545"/>
    </source>
</evidence>
<dbReference type="AlphaFoldDB" id="A0A516X7L1"/>
<name>A0A516X7L1_9ACTN</name>
<gene>
    <name evidence="8" type="ORF">FO059_04870</name>
</gene>
<keyword evidence="5 6" id="KW-0472">Membrane</keyword>
<dbReference type="SUPFAM" id="SSF160240">
    <property type="entry name" value="Cation efflux protein cytoplasmic domain-like"/>
    <property type="match status" value="1"/>
</dbReference>
<sequence>MKTILAALSANLGIAIAKFVGFAVTGSSSMLAEGVHSMADTANQALLLLGRKQASKRPDRLHQFGYGRNRYFYAFVVALVLFSMGSVFAVYEGIEKIRHPEELSSPFVAIAILLVAVALEGYSFHTARGESKALKGGQSWWGFIRRSRNPELPVVLLEDSGALVGLVLALAGVGLTMATGDAVWDGVGTVLIGCLLGAIAIVLIVEMKSLLIGEAATEEQEGRILAAMEAGLAERVIHLRTQYLSPDELLVAAKIALPPGTPLDEVARQVDAAEARIREAVPVAQLIYIEPDLDRARGAGSADR</sequence>
<keyword evidence="9" id="KW-1185">Reference proteome</keyword>
<keyword evidence="3 6" id="KW-0812">Transmembrane</keyword>
<keyword evidence="2" id="KW-0813">Transport</keyword>
<organism evidence="8 9">
    <name type="scientific">Tomitella fengzijianii</name>
    <dbReference type="NCBI Taxonomy" id="2597660"/>
    <lineage>
        <taxon>Bacteria</taxon>
        <taxon>Bacillati</taxon>
        <taxon>Actinomycetota</taxon>
        <taxon>Actinomycetes</taxon>
        <taxon>Mycobacteriales</taxon>
        <taxon>Tomitella</taxon>
    </lineage>
</organism>
<comment type="subcellular location">
    <subcellularLocation>
        <location evidence="1">Membrane</location>
        <topology evidence="1">Multi-pass membrane protein</topology>
    </subcellularLocation>
</comment>
<evidence type="ECO:0000256" key="2">
    <source>
        <dbReference type="ARBA" id="ARBA00022448"/>
    </source>
</evidence>
<dbReference type="GO" id="GO:0016020">
    <property type="term" value="C:membrane"/>
    <property type="evidence" value="ECO:0007669"/>
    <property type="project" value="UniProtKB-SubCell"/>
</dbReference>
<feature type="transmembrane region" description="Helical" evidence="6">
    <location>
        <begin position="154"/>
        <end position="175"/>
    </location>
</feature>
<dbReference type="InterPro" id="IPR040177">
    <property type="entry name" value="SLC30A9"/>
</dbReference>
<dbReference type="InterPro" id="IPR058533">
    <property type="entry name" value="Cation_efflux_TM"/>
</dbReference>
<evidence type="ECO:0000256" key="6">
    <source>
        <dbReference type="SAM" id="Phobius"/>
    </source>
</evidence>
<dbReference type="PANTHER" id="PTHR13414">
    <property type="entry name" value="HUEL-CATION TRANSPORTER"/>
    <property type="match status" value="1"/>
</dbReference>
<dbReference type="Pfam" id="PF01545">
    <property type="entry name" value="Cation_efflux"/>
    <property type="match status" value="1"/>
</dbReference>
<evidence type="ECO:0000256" key="1">
    <source>
        <dbReference type="ARBA" id="ARBA00004141"/>
    </source>
</evidence>
<evidence type="ECO:0000313" key="9">
    <source>
        <dbReference type="Proteomes" id="UP000317344"/>
    </source>
</evidence>
<feature type="transmembrane region" description="Helical" evidence="6">
    <location>
        <begin position="187"/>
        <end position="205"/>
    </location>
</feature>
<dbReference type="GO" id="GO:0008324">
    <property type="term" value="F:monoatomic cation transmembrane transporter activity"/>
    <property type="evidence" value="ECO:0007669"/>
    <property type="project" value="InterPro"/>
</dbReference>
<dbReference type="KEGG" id="toy:FO059_04870"/>
<dbReference type="SUPFAM" id="SSF161111">
    <property type="entry name" value="Cation efflux protein transmembrane domain-like"/>
    <property type="match status" value="1"/>
</dbReference>
<dbReference type="InterPro" id="IPR036837">
    <property type="entry name" value="Cation_efflux_CTD_sf"/>
</dbReference>
<feature type="transmembrane region" description="Helical" evidence="6">
    <location>
        <begin position="71"/>
        <end position="91"/>
    </location>
</feature>
<feature type="transmembrane region" description="Helical" evidence="6">
    <location>
        <begin position="103"/>
        <end position="122"/>
    </location>
</feature>
<dbReference type="PANTHER" id="PTHR13414:SF9">
    <property type="entry name" value="PROTON-COUPLED ZINC ANTIPORTER SLC30A9, MITOCHONDRIAL"/>
    <property type="match status" value="1"/>
</dbReference>
<dbReference type="OrthoDB" id="9806522at2"/>